<sequence length="113" mass="13267">MDLKGLASLLRLHSANPQKPRFRSMKKSHDVLRDDPSSGLVVAKQQNRRGVRAPRYFRSRNRYAYCNTPEANYSHQTGHNRRLHHDYDWNWRNAGGVNRTGHRTLTTEAFQHE</sequence>
<dbReference type="GeneID" id="19111667"/>
<evidence type="ECO:0000256" key="1">
    <source>
        <dbReference type="SAM" id="MobiDB-lite"/>
    </source>
</evidence>
<name>M2NFL7_BAUPA</name>
<gene>
    <name evidence="2" type="ORF">BAUCODRAFT_32042</name>
</gene>
<dbReference type="HOGENOM" id="CLU_2133069_0_0_1"/>
<feature type="region of interest" description="Disordered" evidence="1">
    <location>
        <begin position="12"/>
        <end position="36"/>
    </location>
</feature>
<proteinExistence type="predicted"/>
<dbReference type="Proteomes" id="UP000011761">
    <property type="component" value="Unassembled WGS sequence"/>
</dbReference>
<evidence type="ECO:0000313" key="2">
    <source>
        <dbReference type="EMBL" id="EMC98034.1"/>
    </source>
</evidence>
<dbReference type="EMBL" id="KB445553">
    <property type="protein sequence ID" value="EMC98034.1"/>
    <property type="molecule type" value="Genomic_DNA"/>
</dbReference>
<protein>
    <submittedName>
        <fullName evidence="2">Uncharacterized protein</fullName>
    </submittedName>
</protein>
<feature type="compositionally biased region" description="Basic and acidic residues" evidence="1">
    <location>
        <begin position="27"/>
        <end position="36"/>
    </location>
</feature>
<accession>M2NFL7</accession>
<dbReference type="KEGG" id="bcom:BAUCODRAFT_32042"/>
<keyword evidence="3" id="KW-1185">Reference proteome</keyword>
<reference evidence="2" key="1">
    <citation type="journal article" date="2012" name="PLoS Pathog.">
        <title>Diverse lifestyles and strategies of plant pathogenesis encoded in the genomes of eighteen Dothideomycetes fungi.</title>
        <authorList>
            <person name="Ohm R.A."/>
            <person name="Feau N."/>
            <person name="Henrissat B."/>
            <person name="Schoch C.L."/>
            <person name="Horwitz B.A."/>
            <person name="Barry K.W."/>
            <person name="Condon B.J."/>
            <person name="Copeland A.C."/>
            <person name="Dhillon B."/>
            <person name="Glaser F."/>
            <person name="Hesse C.N."/>
            <person name="Kosti I."/>
            <person name="LaButti K."/>
            <person name="Lindquist E.A."/>
            <person name="Lucas S."/>
            <person name="Salamov A.A."/>
            <person name="Bradshaw R.E."/>
            <person name="Ciuffetti L."/>
            <person name="Hamelin R.C."/>
            <person name="Kema G.H.J."/>
            <person name="Lawrence C."/>
            <person name="Scott J.A."/>
            <person name="Spatafora J.W."/>
            <person name="Turgeon B.G."/>
            <person name="de Wit P.J.G.M."/>
            <person name="Zhong S."/>
            <person name="Goodwin S.B."/>
            <person name="Grigoriev I.V."/>
        </authorList>
    </citation>
    <scope>NUCLEOTIDE SEQUENCE [LARGE SCALE GENOMIC DNA]</scope>
    <source>
        <strain evidence="2">UAMH 10762</strain>
    </source>
</reference>
<evidence type="ECO:0000313" key="3">
    <source>
        <dbReference type="Proteomes" id="UP000011761"/>
    </source>
</evidence>
<dbReference type="RefSeq" id="XP_007674387.1">
    <property type="nucleotide sequence ID" value="XM_007676197.1"/>
</dbReference>
<dbReference type="AlphaFoldDB" id="M2NFL7"/>
<organism evidence="2 3">
    <name type="scientific">Baudoinia panamericana (strain UAMH 10762)</name>
    <name type="common">Angels' share fungus</name>
    <name type="synonym">Baudoinia compniacensis (strain UAMH 10762)</name>
    <dbReference type="NCBI Taxonomy" id="717646"/>
    <lineage>
        <taxon>Eukaryota</taxon>
        <taxon>Fungi</taxon>
        <taxon>Dikarya</taxon>
        <taxon>Ascomycota</taxon>
        <taxon>Pezizomycotina</taxon>
        <taxon>Dothideomycetes</taxon>
        <taxon>Dothideomycetidae</taxon>
        <taxon>Mycosphaerellales</taxon>
        <taxon>Teratosphaeriaceae</taxon>
        <taxon>Baudoinia</taxon>
    </lineage>
</organism>